<dbReference type="InterPro" id="IPR051685">
    <property type="entry name" value="Ycf3/AcsC/BcsC/TPR_MFPF"/>
</dbReference>
<name>K9WQQ3_9CYAN</name>
<dbReference type="SMART" id="SM00028">
    <property type="entry name" value="TPR"/>
    <property type="match status" value="7"/>
</dbReference>
<dbReference type="InterPro" id="IPR019734">
    <property type="entry name" value="TPR_rpt"/>
</dbReference>
<dbReference type="SUPFAM" id="SSF48452">
    <property type="entry name" value="TPR-like"/>
    <property type="match status" value="3"/>
</dbReference>
<keyword evidence="4" id="KW-0614">Plasmid</keyword>
<gene>
    <name evidence="4" type="ORF">Mic7113_6516</name>
</gene>
<dbReference type="AlphaFoldDB" id="K9WQQ3"/>
<reference evidence="4 5" key="1">
    <citation type="submission" date="2012-06" db="EMBL/GenBank/DDBJ databases">
        <title>Finished plasmid 2 of genome of Microcoleus sp. PCC 7113.</title>
        <authorList>
            <consortium name="US DOE Joint Genome Institute"/>
            <person name="Gugger M."/>
            <person name="Coursin T."/>
            <person name="Rippka R."/>
            <person name="Tandeau De Marsac N."/>
            <person name="Huntemann M."/>
            <person name="Wei C.-L."/>
            <person name="Han J."/>
            <person name="Detter J.C."/>
            <person name="Han C."/>
            <person name="Tapia R."/>
            <person name="Chen A."/>
            <person name="Kyrpides N."/>
            <person name="Mavromatis K."/>
            <person name="Markowitz V."/>
            <person name="Szeto E."/>
            <person name="Ivanova N."/>
            <person name="Pagani I."/>
            <person name="Pati A."/>
            <person name="Goodwin L."/>
            <person name="Nordberg H.P."/>
            <person name="Cantor M.N."/>
            <person name="Hua S.X."/>
            <person name="Woyke T."/>
            <person name="Kerfeld C.A."/>
        </authorList>
    </citation>
    <scope>NUCLEOTIDE SEQUENCE [LARGE SCALE GENOMIC DNA]</scope>
    <source>
        <strain evidence="4 5">PCC 7113</strain>
        <plasmid evidence="4 5">pMIC7113.02</plasmid>
    </source>
</reference>
<dbReference type="Pfam" id="PF14559">
    <property type="entry name" value="TPR_19"/>
    <property type="match status" value="3"/>
</dbReference>
<dbReference type="InterPro" id="IPR011990">
    <property type="entry name" value="TPR-like_helical_dom_sf"/>
</dbReference>
<feature type="repeat" description="TPR" evidence="3">
    <location>
        <begin position="508"/>
        <end position="541"/>
    </location>
</feature>
<dbReference type="PANTHER" id="PTHR44943:SF8">
    <property type="entry name" value="TPR REPEAT-CONTAINING PROTEIN MJ0263"/>
    <property type="match status" value="1"/>
</dbReference>
<accession>K9WQQ3</accession>
<sequence length="776" mass="85419">MMRSEYSRLWSNSRWSRLLTCFIMCGLAGGLPLIPVDGIVPSAEAQAVPAAVRRGQSLLQRGLANDAIAAFQQALRSSPNSLEAKLGLAQAYQKAGKDADAWTAYQRVLEQAPNNVPALKAVGLLGGYRPEWQVRGIEALNTLLSQNPNDNESRAQRALLLGFQGRYSESFADYQVALANNPTPDTLLGAAKIYTYSGNYQQALEFFRRYQATGKKITDYGVPAYAIALRKTGSTAQSVQVSEQELRKSKKLDGLAIELRSELAQSLAANGQVDQALATLEPLRGRQDAALPLARALTTIGREQRRTDLYSEGVALYNSVLASTPNPNPALVREIADVLSEVPSERAQALSLYQQAAAAQPNNKTLQLKQLILANQLGQLSQAEFRDRLLSQFQPLPEDATDRLALAQALVPIDPPDPELLPIYESLLASNVDAPFLNVRVAQMYLQRNQVAQARQALAAYQATAAGANDLTPELLLADLDRREGNLEASARRYESIINRNPSDRLLSSALRGLAGIRVAQGRADDAIAIYDQLLTRDPNDLVVKLGRASLAYQANRMTEAEASAVLNEWLQQRPNEAPPELFTLVGALPASPEREALYNSLLALDPDNTGVQLRRLQVIAKRDPIAAKEEVAKLIARNPNNIGAYFVQADLATALKDYELAIASYQEILQREPNNTGALLGLGGVRFTQQKFAEARDIYQRVLEIEPKNLIARTNLAELNVADDRRFTALDQFKELNAEQQAQSGQTNPELDNRIQEVEVDILKRRGFQPPWERY</sequence>
<feature type="repeat" description="TPR" evidence="3">
    <location>
        <begin position="48"/>
        <end position="81"/>
    </location>
</feature>
<feature type="repeat" description="TPR" evidence="3">
    <location>
        <begin position="677"/>
        <end position="710"/>
    </location>
</feature>
<dbReference type="HOGENOM" id="CLU_364390_0_0_3"/>
<evidence type="ECO:0000256" key="3">
    <source>
        <dbReference type="PROSITE-ProRule" id="PRU00339"/>
    </source>
</evidence>
<keyword evidence="5" id="KW-1185">Reference proteome</keyword>
<protein>
    <submittedName>
        <fullName evidence="4">Uncharacterized protein</fullName>
    </submittedName>
</protein>
<dbReference type="PROSITE" id="PS50005">
    <property type="entry name" value="TPR"/>
    <property type="match status" value="5"/>
</dbReference>
<dbReference type="Gene3D" id="1.25.40.10">
    <property type="entry name" value="Tetratricopeptide repeat domain"/>
    <property type="match status" value="4"/>
</dbReference>
<dbReference type="EMBL" id="CP003632">
    <property type="protein sequence ID" value="AFZ22094.1"/>
    <property type="molecule type" value="Genomic_DNA"/>
</dbReference>
<organism evidence="4 5">
    <name type="scientific">Allocoleopsis franciscana PCC 7113</name>
    <dbReference type="NCBI Taxonomy" id="1173027"/>
    <lineage>
        <taxon>Bacteria</taxon>
        <taxon>Bacillati</taxon>
        <taxon>Cyanobacteriota</taxon>
        <taxon>Cyanophyceae</taxon>
        <taxon>Coleofasciculales</taxon>
        <taxon>Coleofasciculaceae</taxon>
        <taxon>Allocoleopsis</taxon>
        <taxon>Allocoleopsis franciscana</taxon>
    </lineage>
</organism>
<keyword evidence="2 3" id="KW-0802">TPR repeat</keyword>
<geneLocation type="plasmid" evidence="4 5">
    <name>pMIC7113.02</name>
</geneLocation>
<dbReference type="RefSeq" id="WP_015211488.1">
    <property type="nucleotide sequence ID" value="NC_019760.1"/>
</dbReference>
<evidence type="ECO:0000256" key="1">
    <source>
        <dbReference type="ARBA" id="ARBA00022737"/>
    </source>
</evidence>
<evidence type="ECO:0000313" key="4">
    <source>
        <dbReference type="EMBL" id="AFZ22094.1"/>
    </source>
</evidence>
<feature type="repeat" description="TPR" evidence="3">
    <location>
        <begin position="643"/>
        <end position="676"/>
    </location>
</feature>
<feature type="repeat" description="TPR" evidence="3">
    <location>
        <begin position="82"/>
        <end position="115"/>
    </location>
</feature>
<evidence type="ECO:0000313" key="5">
    <source>
        <dbReference type="Proteomes" id="UP000010471"/>
    </source>
</evidence>
<keyword evidence="1" id="KW-0677">Repeat</keyword>
<dbReference type="Proteomes" id="UP000010471">
    <property type="component" value="Plasmid pMIC7113.02"/>
</dbReference>
<evidence type="ECO:0000256" key="2">
    <source>
        <dbReference type="ARBA" id="ARBA00022803"/>
    </source>
</evidence>
<dbReference type="Pfam" id="PF13432">
    <property type="entry name" value="TPR_16"/>
    <property type="match status" value="1"/>
</dbReference>
<dbReference type="KEGG" id="mic:Mic7113_6516"/>
<proteinExistence type="predicted"/>
<dbReference type="PANTHER" id="PTHR44943">
    <property type="entry name" value="CELLULOSE SYNTHASE OPERON PROTEIN C"/>
    <property type="match status" value="1"/>
</dbReference>